<comment type="caution">
    <text evidence="2">The sequence shown here is derived from an EMBL/GenBank/DDBJ whole genome shotgun (WGS) entry which is preliminary data.</text>
</comment>
<proteinExistence type="predicted"/>
<reference evidence="2 3" key="1">
    <citation type="submission" date="2018-10" db="EMBL/GenBank/DDBJ databases">
        <title>Comparative analysis of microorganisms from saline springs in Andes Mountain Range, Colombia.</title>
        <authorList>
            <person name="Rubin E."/>
        </authorList>
    </citation>
    <scope>NUCLEOTIDE SEQUENCE [LARGE SCALE GENOMIC DNA]</scope>
    <source>
        <strain evidence="2 3">USBA 36</strain>
    </source>
</reference>
<dbReference type="InterPro" id="IPR006175">
    <property type="entry name" value="YjgF/YER057c/UK114"/>
</dbReference>
<name>A0A420WSC9_9PROT</name>
<dbReference type="PANTHER" id="PTHR47328:SF1">
    <property type="entry name" value="RUTC FAMILY PROTEIN YOAB"/>
    <property type="match status" value="1"/>
</dbReference>
<gene>
    <name evidence="2" type="ORF">BCL74_1596</name>
</gene>
<accession>A0A420WSC9</accession>
<dbReference type="SUPFAM" id="SSF55298">
    <property type="entry name" value="YjgF-like"/>
    <property type="match status" value="1"/>
</dbReference>
<dbReference type="InterPro" id="IPR035959">
    <property type="entry name" value="RutC-like_sf"/>
</dbReference>
<evidence type="ECO:0000256" key="1">
    <source>
        <dbReference type="SAM" id="SignalP"/>
    </source>
</evidence>
<feature type="chain" id="PRO_5019340504" evidence="1">
    <location>
        <begin position="21"/>
        <end position="159"/>
    </location>
</feature>
<evidence type="ECO:0000313" key="3">
    <source>
        <dbReference type="Proteomes" id="UP000277424"/>
    </source>
</evidence>
<dbReference type="InterPro" id="IPR035709">
    <property type="entry name" value="YoaB-like"/>
</dbReference>
<feature type="signal peptide" evidence="1">
    <location>
        <begin position="1"/>
        <end position="20"/>
    </location>
</feature>
<dbReference type="Pfam" id="PF01042">
    <property type="entry name" value="Ribonuc_L-PSP"/>
    <property type="match status" value="1"/>
</dbReference>
<protein>
    <submittedName>
        <fullName evidence="2">Enamine deaminase RidA (YjgF/YER057c/UK114 family)</fullName>
    </submittedName>
</protein>
<dbReference type="Proteomes" id="UP000277424">
    <property type="component" value="Unassembled WGS sequence"/>
</dbReference>
<dbReference type="CDD" id="cd06150">
    <property type="entry name" value="YjgF_YER057c_UK114_like_2"/>
    <property type="match status" value="1"/>
</dbReference>
<dbReference type="AlphaFoldDB" id="A0A420WSC9"/>
<keyword evidence="1" id="KW-0732">Signal</keyword>
<organism evidence="2 3">
    <name type="scientific">Oceanibaculum indicum</name>
    <dbReference type="NCBI Taxonomy" id="526216"/>
    <lineage>
        <taxon>Bacteria</taxon>
        <taxon>Pseudomonadati</taxon>
        <taxon>Pseudomonadota</taxon>
        <taxon>Alphaproteobacteria</taxon>
        <taxon>Rhodospirillales</taxon>
        <taxon>Oceanibaculaceae</taxon>
        <taxon>Oceanibaculum</taxon>
    </lineage>
</organism>
<dbReference type="Gene3D" id="3.30.1330.40">
    <property type="entry name" value="RutC-like"/>
    <property type="match status" value="1"/>
</dbReference>
<sequence length="159" mass="17170">MHARILPTAVAWCAGLTHHAATFLGMAPSGAARRSITKQGIRDMSIKRLQAGPRMSQAVIHNNTVYLAGQVAIDAPGKSVTEQTKNILDRIDALLAEAGTDKTKLLSATIWLTDMRFFNEMNAVWDAWVAQGNTPARACVESNLATPDFWVEIGIVAAV</sequence>
<dbReference type="PANTHER" id="PTHR47328">
    <property type="match status" value="1"/>
</dbReference>
<dbReference type="EMBL" id="RBIG01000001">
    <property type="protein sequence ID" value="RKQ73805.1"/>
    <property type="molecule type" value="Genomic_DNA"/>
</dbReference>
<evidence type="ECO:0000313" key="2">
    <source>
        <dbReference type="EMBL" id="RKQ73805.1"/>
    </source>
</evidence>